<evidence type="ECO:0000313" key="2">
    <source>
        <dbReference type="Proteomes" id="UP000789366"/>
    </source>
</evidence>
<accession>A0ACA9QTR8</accession>
<organism evidence="1 2">
    <name type="scientific">Cetraspora pellucida</name>
    <dbReference type="NCBI Taxonomy" id="1433469"/>
    <lineage>
        <taxon>Eukaryota</taxon>
        <taxon>Fungi</taxon>
        <taxon>Fungi incertae sedis</taxon>
        <taxon>Mucoromycota</taxon>
        <taxon>Glomeromycotina</taxon>
        <taxon>Glomeromycetes</taxon>
        <taxon>Diversisporales</taxon>
        <taxon>Gigasporaceae</taxon>
        <taxon>Cetraspora</taxon>
    </lineage>
</organism>
<gene>
    <name evidence="1" type="ORF">SPELUC_LOCUS15049</name>
</gene>
<keyword evidence="2" id="KW-1185">Reference proteome</keyword>
<reference evidence="1" key="1">
    <citation type="submission" date="2021-06" db="EMBL/GenBank/DDBJ databases">
        <authorList>
            <person name="Kallberg Y."/>
            <person name="Tangrot J."/>
            <person name="Rosling A."/>
        </authorList>
    </citation>
    <scope>NUCLEOTIDE SEQUENCE</scope>
    <source>
        <strain evidence="1">28 12/20/2015</strain>
    </source>
</reference>
<proteinExistence type="predicted"/>
<comment type="caution">
    <text evidence="1">The sequence shown here is derived from an EMBL/GenBank/DDBJ whole genome shotgun (WGS) entry which is preliminary data.</text>
</comment>
<dbReference type="Proteomes" id="UP000789366">
    <property type="component" value="Unassembled WGS sequence"/>
</dbReference>
<protein>
    <submittedName>
        <fullName evidence="1">217_t:CDS:1</fullName>
    </submittedName>
</protein>
<sequence>MSNTKQPEKNDNLLDVTNEIIQLNLEDKPQDLNEIIKEMYDLYNQEILKGKSFRLVYDALE</sequence>
<dbReference type="EMBL" id="CAJVPW010047556">
    <property type="protein sequence ID" value="CAG8759687.1"/>
    <property type="molecule type" value="Genomic_DNA"/>
</dbReference>
<name>A0ACA9QTR8_9GLOM</name>
<feature type="non-terminal residue" evidence="1">
    <location>
        <position position="61"/>
    </location>
</feature>
<evidence type="ECO:0000313" key="1">
    <source>
        <dbReference type="EMBL" id="CAG8759687.1"/>
    </source>
</evidence>